<keyword evidence="9" id="KW-1185">Reference proteome</keyword>
<gene>
    <name evidence="8" type="ORF">V6N12_017261</name>
</gene>
<sequence length="148" mass="16082">MNTASMCQTPSSHNTTGLHMHRHSPTHTSFYWGHESQIIFSGWPGSSGGMYALALFFVFGLAVIVECLSYRSMVKPEANRVAAWFFKTAMHTIRAGLSYVVMLAVMSFNGGVFLAAVFGHAVGFLVFGSKAFGKQGGTEKVPNLSPRI</sequence>
<evidence type="ECO:0000256" key="6">
    <source>
        <dbReference type="RuleBase" id="RU367022"/>
    </source>
</evidence>
<dbReference type="PANTHER" id="PTHR12483">
    <property type="entry name" value="SOLUTE CARRIER FAMILY 31 COPPER TRANSPORTERS"/>
    <property type="match status" value="1"/>
</dbReference>
<evidence type="ECO:0000256" key="3">
    <source>
        <dbReference type="ARBA" id="ARBA00022796"/>
    </source>
</evidence>
<dbReference type="PANTHER" id="PTHR12483:SF94">
    <property type="entry name" value="COPPER TRANSPORTER 4"/>
    <property type="match status" value="1"/>
</dbReference>
<feature type="region of interest" description="Disordered" evidence="7">
    <location>
        <begin position="1"/>
        <end position="21"/>
    </location>
</feature>
<keyword evidence="4 6" id="KW-1133">Transmembrane helix</keyword>
<accession>A0ABR2CEZ6</accession>
<evidence type="ECO:0000256" key="5">
    <source>
        <dbReference type="ARBA" id="ARBA00023136"/>
    </source>
</evidence>
<evidence type="ECO:0000256" key="7">
    <source>
        <dbReference type="SAM" id="MobiDB-lite"/>
    </source>
</evidence>
<proteinExistence type="inferred from homology"/>
<protein>
    <recommendedName>
        <fullName evidence="6">Copper transport protein</fullName>
    </recommendedName>
</protein>
<feature type="compositionally biased region" description="Polar residues" evidence="7">
    <location>
        <begin position="1"/>
        <end position="17"/>
    </location>
</feature>
<keyword evidence="3 6" id="KW-0187">Copper transport</keyword>
<dbReference type="EMBL" id="JBBPBM010000053">
    <property type="protein sequence ID" value="KAK8518103.1"/>
    <property type="molecule type" value="Genomic_DNA"/>
</dbReference>
<keyword evidence="2 6" id="KW-0812">Transmembrane</keyword>
<feature type="transmembrane region" description="Helical" evidence="6">
    <location>
        <begin position="50"/>
        <end position="69"/>
    </location>
</feature>
<keyword evidence="6" id="KW-0406">Ion transport</keyword>
<keyword evidence="5 6" id="KW-0472">Membrane</keyword>
<dbReference type="InterPro" id="IPR007274">
    <property type="entry name" value="Cop_transporter"/>
</dbReference>
<reference evidence="8 9" key="1">
    <citation type="journal article" date="2024" name="G3 (Bethesda)">
        <title>Genome assembly of Hibiscus sabdariffa L. provides insights into metabolisms of medicinal natural products.</title>
        <authorList>
            <person name="Kim T."/>
        </authorList>
    </citation>
    <scope>NUCLEOTIDE SEQUENCE [LARGE SCALE GENOMIC DNA]</scope>
    <source>
        <strain evidence="8">TK-2024</strain>
        <tissue evidence="8">Old leaves</tissue>
    </source>
</reference>
<comment type="subcellular location">
    <subcellularLocation>
        <location evidence="6">Membrane</location>
        <topology evidence="6">Multi-pass membrane protein</topology>
    </subcellularLocation>
</comment>
<evidence type="ECO:0000313" key="9">
    <source>
        <dbReference type="Proteomes" id="UP001472677"/>
    </source>
</evidence>
<organism evidence="8 9">
    <name type="scientific">Hibiscus sabdariffa</name>
    <name type="common">roselle</name>
    <dbReference type="NCBI Taxonomy" id="183260"/>
    <lineage>
        <taxon>Eukaryota</taxon>
        <taxon>Viridiplantae</taxon>
        <taxon>Streptophyta</taxon>
        <taxon>Embryophyta</taxon>
        <taxon>Tracheophyta</taxon>
        <taxon>Spermatophyta</taxon>
        <taxon>Magnoliopsida</taxon>
        <taxon>eudicotyledons</taxon>
        <taxon>Gunneridae</taxon>
        <taxon>Pentapetalae</taxon>
        <taxon>rosids</taxon>
        <taxon>malvids</taxon>
        <taxon>Malvales</taxon>
        <taxon>Malvaceae</taxon>
        <taxon>Malvoideae</taxon>
        <taxon>Hibiscus</taxon>
    </lineage>
</organism>
<keyword evidence="6" id="KW-0186">Copper</keyword>
<name>A0ABR2CEZ6_9ROSI</name>
<evidence type="ECO:0000256" key="4">
    <source>
        <dbReference type="ARBA" id="ARBA00022989"/>
    </source>
</evidence>
<comment type="caution">
    <text evidence="8">The sequence shown here is derived from an EMBL/GenBank/DDBJ whole genome shotgun (WGS) entry which is preliminary data.</text>
</comment>
<comment type="similarity">
    <text evidence="1 6">Belongs to the copper transporter (Ctr) (TC 1.A.56) family. SLC31A subfamily.</text>
</comment>
<evidence type="ECO:0000256" key="2">
    <source>
        <dbReference type="ARBA" id="ARBA00022692"/>
    </source>
</evidence>
<dbReference type="Pfam" id="PF04145">
    <property type="entry name" value="Ctr"/>
    <property type="match status" value="2"/>
</dbReference>
<keyword evidence="6" id="KW-0813">Transport</keyword>
<dbReference type="Proteomes" id="UP001472677">
    <property type="component" value="Unassembled WGS sequence"/>
</dbReference>
<evidence type="ECO:0000256" key="1">
    <source>
        <dbReference type="ARBA" id="ARBA00006921"/>
    </source>
</evidence>
<evidence type="ECO:0000313" key="8">
    <source>
        <dbReference type="EMBL" id="KAK8518103.1"/>
    </source>
</evidence>